<organism evidence="1 2">
    <name type="scientific">Undibacterium nitidum</name>
    <dbReference type="NCBI Taxonomy" id="2762298"/>
    <lineage>
        <taxon>Bacteria</taxon>
        <taxon>Pseudomonadati</taxon>
        <taxon>Pseudomonadota</taxon>
        <taxon>Betaproteobacteria</taxon>
        <taxon>Burkholderiales</taxon>
        <taxon>Oxalobacteraceae</taxon>
        <taxon>Undibacterium</taxon>
    </lineage>
</organism>
<dbReference type="RefSeq" id="WP_186916770.1">
    <property type="nucleotide sequence ID" value="NZ_JACOFZ010000004.1"/>
</dbReference>
<dbReference type="Proteomes" id="UP000627446">
    <property type="component" value="Unassembled WGS sequence"/>
</dbReference>
<reference evidence="1" key="1">
    <citation type="submission" date="2020-08" db="EMBL/GenBank/DDBJ databases">
        <title>Novel species isolated from subtropical streams in China.</title>
        <authorList>
            <person name="Lu H."/>
        </authorList>
    </citation>
    <scope>NUCLEOTIDE SEQUENCE</scope>
    <source>
        <strain evidence="1">LX22W</strain>
    </source>
</reference>
<evidence type="ECO:0000313" key="1">
    <source>
        <dbReference type="EMBL" id="MBC3882161.1"/>
    </source>
</evidence>
<gene>
    <name evidence="1" type="ORF">H8K36_12285</name>
</gene>
<proteinExistence type="predicted"/>
<sequence length="123" mass="14337">MSLPPVQSTPCHFCAQRTASIEKPSLETTQAIFYEPHEGAYWARCKVCDTEYVVYWLEYRDDMFTYFCPVTFFDRGPLKAPMRASVLTSAEVRSFIVEHEVFVVSPWQSKWERGVFLPSPMPR</sequence>
<evidence type="ECO:0000313" key="2">
    <source>
        <dbReference type="Proteomes" id="UP000627446"/>
    </source>
</evidence>
<dbReference type="EMBL" id="JACOFZ010000004">
    <property type="protein sequence ID" value="MBC3882161.1"/>
    <property type="molecule type" value="Genomic_DNA"/>
</dbReference>
<name>A0A923HXR5_9BURK</name>
<dbReference type="AlphaFoldDB" id="A0A923HXR5"/>
<comment type="caution">
    <text evidence="1">The sequence shown here is derived from an EMBL/GenBank/DDBJ whole genome shotgun (WGS) entry which is preliminary data.</text>
</comment>
<protein>
    <submittedName>
        <fullName evidence="1">Uncharacterized protein</fullName>
    </submittedName>
</protein>
<keyword evidence="2" id="KW-1185">Reference proteome</keyword>
<accession>A0A923HXR5</accession>